<sequence length="50" mass="5317">LQNISNINFKDFFLKKKAMNPTTVVAKPSTISAGTTEIPSKDGTGACSIM</sequence>
<keyword evidence="2" id="KW-1185">Reference proteome</keyword>
<comment type="caution">
    <text evidence="1">The sequence shown here is derived from an EMBL/GenBank/DDBJ whole genome shotgun (WGS) entry which is preliminary data.</text>
</comment>
<proteinExistence type="predicted"/>
<organism evidence="1 2">
    <name type="scientific">Funneliformis geosporum</name>
    <dbReference type="NCBI Taxonomy" id="1117311"/>
    <lineage>
        <taxon>Eukaryota</taxon>
        <taxon>Fungi</taxon>
        <taxon>Fungi incertae sedis</taxon>
        <taxon>Mucoromycota</taxon>
        <taxon>Glomeromycotina</taxon>
        <taxon>Glomeromycetes</taxon>
        <taxon>Glomerales</taxon>
        <taxon>Glomeraceae</taxon>
        <taxon>Funneliformis</taxon>
    </lineage>
</organism>
<name>A0A9W4SYJ9_9GLOM</name>
<dbReference type="Proteomes" id="UP001153678">
    <property type="component" value="Unassembled WGS sequence"/>
</dbReference>
<accession>A0A9W4SYJ9</accession>
<dbReference type="AlphaFoldDB" id="A0A9W4SYJ9"/>
<dbReference type="EMBL" id="CAMKVN010003991">
    <property type="protein sequence ID" value="CAI2186065.1"/>
    <property type="molecule type" value="Genomic_DNA"/>
</dbReference>
<evidence type="ECO:0000313" key="1">
    <source>
        <dbReference type="EMBL" id="CAI2186065.1"/>
    </source>
</evidence>
<reference evidence="1" key="1">
    <citation type="submission" date="2022-08" db="EMBL/GenBank/DDBJ databases">
        <authorList>
            <person name="Kallberg Y."/>
            <person name="Tangrot J."/>
            <person name="Rosling A."/>
        </authorList>
    </citation>
    <scope>NUCLEOTIDE SEQUENCE</scope>
    <source>
        <strain evidence="1">Wild A</strain>
    </source>
</reference>
<protein>
    <submittedName>
        <fullName evidence="1">4547_t:CDS:1</fullName>
    </submittedName>
</protein>
<gene>
    <name evidence="1" type="ORF">FWILDA_LOCUS12389</name>
</gene>
<feature type="non-terminal residue" evidence="1">
    <location>
        <position position="1"/>
    </location>
</feature>
<evidence type="ECO:0000313" key="2">
    <source>
        <dbReference type="Proteomes" id="UP001153678"/>
    </source>
</evidence>